<name>A0A291QN33_9ACTN</name>
<dbReference type="KEGG" id="sfk:KY5_8123c"/>
<evidence type="ECO:0000313" key="3">
    <source>
        <dbReference type="EMBL" id="ATL33141.1"/>
    </source>
</evidence>
<evidence type="ECO:0000313" key="4">
    <source>
        <dbReference type="Proteomes" id="UP000221011"/>
    </source>
</evidence>
<evidence type="ECO:0008006" key="5">
    <source>
        <dbReference type="Google" id="ProtNLM"/>
    </source>
</evidence>
<feature type="region of interest" description="Disordered" evidence="1">
    <location>
        <begin position="189"/>
        <end position="219"/>
    </location>
</feature>
<dbReference type="Proteomes" id="UP000221011">
    <property type="component" value="Chromosome"/>
</dbReference>
<evidence type="ECO:0000256" key="1">
    <source>
        <dbReference type="SAM" id="MobiDB-lite"/>
    </source>
</evidence>
<dbReference type="AlphaFoldDB" id="A0A291QN33"/>
<gene>
    <name evidence="3" type="ORF">KY5_8123c</name>
</gene>
<reference evidence="3 4" key="1">
    <citation type="submission" date="2017-08" db="EMBL/GenBank/DDBJ databases">
        <title>Complete Genome Sequence of Streptomyces formicae KY5, the formicamycin producer.</title>
        <authorList>
            <person name="Holmes N.A."/>
            <person name="Devine R."/>
            <person name="Qin Z."/>
            <person name="Seipke R.F."/>
            <person name="Wilkinson B."/>
            <person name="Hutchings M.I."/>
        </authorList>
    </citation>
    <scope>NUCLEOTIDE SEQUENCE [LARGE SCALE GENOMIC DNA]</scope>
    <source>
        <strain evidence="3 4">KY5</strain>
    </source>
</reference>
<dbReference type="EMBL" id="CP022685">
    <property type="protein sequence ID" value="ATL33141.1"/>
    <property type="molecule type" value="Genomic_DNA"/>
</dbReference>
<keyword evidence="4" id="KW-1185">Reference proteome</keyword>
<keyword evidence="2" id="KW-0732">Signal</keyword>
<accession>A0A291QN33</accession>
<feature type="chain" id="PRO_5012493981" description="Secreted protein" evidence="2">
    <location>
        <begin position="28"/>
        <end position="219"/>
    </location>
</feature>
<feature type="signal peptide" evidence="2">
    <location>
        <begin position="1"/>
        <end position="27"/>
    </location>
</feature>
<feature type="compositionally biased region" description="Low complexity" evidence="1">
    <location>
        <begin position="196"/>
        <end position="219"/>
    </location>
</feature>
<protein>
    <recommendedName>
        <fullName evidence="5">Secreted protein</fullName>
    </recommendedName>
</protein>
<proteinExistence type="predicted"/>
<evidence type="ECO:0000256" key="2">
    <source>
        <dbReference type="SAM" id="SignalP"/>
    </source>
</evidence>
<sequence>MQKVQTPAGFGAGALLSAAVATPTAAAAPEHPVGQKSQRWVCLESRQECEQAYRKAGSVEGARKLINTKRASGYGYTVDQGADGYYYGWKLSKSASGRQGPVYDCGRNGCVYRGDIRLQLHFHLSGRGTNLLEMTVQNKSVADGIAITPVAAARKIEDWVPQPIGGFVSEDRATVPVGATRNFTFTEGGAKASNWSSRRGVAAATTSSSALSPRAPAPR</sequence>
<organism evidence="3 4">
    <name type="scientific">Streptomyces formicae</name>
    <dbReference type="NCBI Taxonomy" id="1616117"/>
    <lineage>
        <taxon>Bacteria</taxon>
        <taxon>Bacillati</taxon>
        <taxon>Actinomycetota</taxon>
        <taxon>Actinomycetes</taxon>
        <taxon>Kitasatosporales</taxon>
        <taxon>Streptomycetaceae</taxon>
        <taxon>Streptomyces</taxon>
    </lineage>
</organism>